<dbReference type="EMBL" id="JADGJD010000404">
    <property type="protein sequence ID" value="KAJ3051373.1"/>
    <property type="molecule type" value="Genomic_DNA"/>
</dbReference>
<dbReference type="PANTHER" id="PTHR15830">
    <property type="entry name" value="TELOMERE LENGTH REGULATION PROTEIN TEL2 FAMILY MEMBER"/>
    <property type="match status" value="1"/>
</dbReference>
<dbReference type="InterPro" id="IPR038528">
    <property type="entry name" value="TEL2_C_sf"/>
</dbReference>
<dbReference type="GO" id="GO:0005829">
    <property type="term" value="C:cytosol"/>
    <property type="evidence" value="ECO:0007669"/>
    <property type="project" value="TreeGrafter"/>
</dbReference>
<evidence type="ECO:0000256" key="3">
    <source>
        <dbReference type="ARBA" id="ARBA00022490"/>
    </source>
</evidence>
<proteinExistence type="inferred from homology"/>
<comment type="similarity">
    <text evidence="2">Belongs to the TEL2 family.</text>
</comment>
<name>A0AAD5SCV4_9FUNG</name>
<evidence type="ECO:0000313" key="7">
    <source>
        <dbReference type="EMBL" id="KAJ3051373.1"/>
    </source>
</evidence>
<evidence type="ECO:0000313" key="8">
    <source>
        <dbReference type="Proteomes" id="UP001212841"/>
    </source>
</evidence>
<dbReference type="GO" id="GO:0042162">
    <property type="term" value="F:telomeric DNA binding"/>
    <property type="evidence" value="ECO:0007669"/>
    <property type="project" value="TreeGrafter"/>
</dbReference>
<comment type="subcellular location">
    <subcellularLocation>
        <location evidence="1">Cytoplasm</location>
    </subcellularLocation>
</comment>
<feature type="domain" description="TELO2 ARM repeat" evidence="6">
    <location>
        <begin position="285"/>
        <end position="479"/>
    </location>
</feature>
<dbReference type="InterPro" id="IPR019337">
    <property type="entry name" value="Telomere_length_regulation_dom"/>
</dbReference>
<organism evidence="7 8">
    <name type="scientific">Rhizophlyctis rosea</name>
    <dbReference type="NCBI Taxonomy" id="64517"/>
    <lineage>
        <taxon>Eukaryota</taxon>
        <taxon>Fungi</taxon>
        <taxon>Fungi incertae sedis</taxon>
        <taxon>Chytridiomycota</taxon>
        <taxon>Chytridiomycota incertae sedis</taxon>
        <taxon>Chytridiomycetes</taxon>
        <taxon>Rhizophlyctidales</taxon>
        <taxon>Rhizophlyctidaceae</taxon>
        <taxon>Rhizophlyctis</taxon>
    </lineage>
</organism>
<evidence type="ECO:0000256" key="2">
    <source>
        <dbReference type="ARBA" id="ARBA00006133"/>
    </source>
</evidence>
<dbReference type="GO" id="GO:0051879">
    <property type="term" value="F:Hsp90 protein binding"/>
    <property type="evidence" value="ECO:0007669"/>
    <property type="project" value="TreeGrafter"/>
</dbReference>
<evidence type="ECO:0000256" key="4">
    <source>
        <dbReference type="SAM" id="MobiDB-lite"/>
    </source>
</evidence>
<dbReference type="AlphaFoldDB" id="A0AAD5SCV4"/>
<evidence type="ECO:0000256" key="1">
    <source>
        <dbReference type="ARBA" id="ARBA00004496"/>
    </source>
</evidence>
<evidence type="ECO:0000259" key="6">
    <source>
        <dbReference type="Pfam" id="PF25320"/>
    </source>
</evidence>
<accession>A0AAD5SCV4</accession>
<dbReference type="PANTHER" id="PTHR15830:SF10">
    <property type="entry name" value="TELOMERE LENGTH REGULATION PROTEIN TEL2 HOMOLOG"/>
    <property type="match status" value="1"/>
</dbReference>
<dbReference type="Proteomes" id="UP001212841">
    <property type="component" value="Unassembled WGS sequence"/>
</dbReference>
<dbReference type="Pfam" id="PF25320">
    <property type="entry name" value="TELO2_ARM"/>
    <property type="match status" value="1"/>
</dbReference>
<protein>
    <submittedName>
        <fullName evidence="7">TEL2, telomere maintenance protein 2</fullName>
    </submittedName>
</protein>
<gene>
    <name evidence="7" type="primary">TELO2</name>
    <name evidence="7" type="ORF">HK097_007650</name>
</gene>
<feature type="region of interest" description="Disordered" evidence="4">
    <location>
        <begin position="502"/>
        <end position="572"/>
    </location>
</feature>
<sequence length="950" mass="106516">MQPSSHAPSRGSHHDPLEAIRNSILVSEDASIVRAALIEPLAFLAGNSFALSQVATQQSLEQALLSSTFFSRVDPTALKTHEPPFTRKRYEQHLEFLVRQCNAHWLVNLTSTERSQLFDPYFIPPTDPPARPGNFATDPHLCLRVLVNAISQKEHSYVLDQVTSLLERLLRMHGVSSFYTAAFSTVNVFKTASTNAAWEDYINIICVIPDKIANVFEKNAAPFFWPIRFFPFVAKSIEEAVYYGAVSDSDTDRLADSLSSLIDKLCRLGHSDSLAEQWFPSLSKLNDQRARSIWQKIIASLPNESLDSLLSAFLKQFGSSESKSAAGIHKLHRQSSIFSTLIGHSNVRKNTQLQYLFRQKFLVDRVFGDEALRVLVCWLSSFEKADELGIPRVLTHLVTVWTDVNFIQHATWEQLQYVTHAILLCLSYSTQEDLKSGGLTSLFISGMGKYLDSTANRVRQLAMVTAECFSKISDGAHVLKFGLLENDEISYLRGLAEPVKDVPEEDVREDIERDGEGEAPTNETKRTIESPSPARGTFVRKDEDSDDEGLEPYDMPDESSTVPESGGKRLKPPRYIRDCMQWLKSEGDPDKLELALKVAATVIRDTSPRELSEISKDLCWSLVNLNNNYSLDDFTPNRMKALIAMGVKMPVEAARHLIDCFYEKNYSIGQRIDVLSCLASSAMELSALQLEEARHQNSLSVPHNIESNSAFRQAPLPLEALTKPTSELTATDIVAERIKAKTRRFSRKSLIPVKKAQANRFAGVAANFLGPLLGGFQNPKYIDLDLGQSDENKVMDGFWLGRSGYNIFQGSTATMLLQKFIKTAGILLHCAAQTPDARRLSRELFDLLWSLRFVPYQTKGMQIQSDLLFGFSCVLTALSPSILVDEFGARDAGSGDVGELYELQRWVGDVLERETDQEVIRMCATVLSIMKEVYEEREGEFLKPFSRISV</sequence>
<comment type="caution">
    <text evidence="7">The sequence shown here is derived from an EMBL/GenBank/DDBJ whole genome shotgun (WGS) entry which is preliminary data.</text>
</comment>
<keyword evidence="3" id="KW-0963">Cytoplasm</keyword>
<evidence type="ECO:0000259" key="5">
    <source>
        <dbReference type="Pfam" id="PF10193"/>
    </source>
</evidence>
<reference evidence="7" key="1">
    <citation type="submission" date="2020-05" db="EMBL/GenBank/DDBJ databases">
        <title>Phylogenomic resolution of chytrid fungi.</title>
        <authorList>
            <person name="Stajich J.E."/>
            <person name="Amses K."/>
            <person name="Simmons R."/>
            <person name="Seto K."/>
            <person name="Myers J."/>
            <person name="Bonds A."/>
            <person name="Quandt C.A."/>
            <person name="Barry K."/>
            <person name="Liu P."/>
            <person name="Grigoriev I."/>
            <person name="Longcore J.E."/>
            <person name="James T.Y."/>
        </authorList>
    </citation>
    <scope>NUCLEOTIDE SEQUENCE</scope>
    <source>
        <strain evidence="7">JEL0318</strain>
    </source>
</reference>
<keyword evidence="8" id="KW-1185">Reference proteome</keyword>
<feature type="compositionally biased region" description="Acidic residues" evidence="4">
    <location>
        <begin position="544"/>
        <end position="557"/>
    </location>
</feature>
<dbReference type="InterPro" id="IPR051970">
    <property type="entry name" value="TEL2_Regulation"/>
</dbReference>
<dbReference type="GO" id="GO:0051083">
    <property type="term" value="P:'de novo' cotranslational protein folding"/>
    <property type="evidence" value="ECO:0007669"/>
    <property type="project" value="TreeGrafter"/>
</dbReference>
<dbReference type="InterPro" id="IPR057348">
    <property type="entry name" value="TELO2_ARM"/>
</dbReference>
<feature type="domain" description="Telomere length regulation protein conserved" evidence="5">
    <location>
        <begin position="573"/>
        <end position="682"/>
    </location>
</feature>
<dbReference type="Gene3D" id="1.25.40.720">
    <property type="entry name" value="Telomere length regulation protein 2, C-terminal domain"/>
    <property type="match status" value="2"/>
</dbReference>
<dbReference type="Pfam" id="PF10193">
    <property type="entry name" value="Telomere_reg-2"/>
    <property type="match status" value="1"/>
</dbReference>